<feature type="domain" description="Pyridine nucleotide-disulphide oxidoreductase dimerisation" evidence="4">
    <location>
        <begin position="295"/>
        <end position="357"/>
    </location>
</feature>
<name>A0A0F8WPY0_9ZZZZ</name>
<dbReference type="PRINTS" id="PR00411">
    <property type="entry name" value="PNDRDTASEI"/>
</dbReference>
<dbReference type="EMBL" id="LAZR01063834">
    <property type="protein sequence ID" value="KKK58718.1"/>
    <property type="molecule type" value="Genomic_DNA"/>
</dbReference>
<feature type="domain" description="FAD/NAD(P)-binding" evidence="5">
    <location>
        <begin position="2"/>
        <end position="274"/>
    </location>
</feature>
<evidence type="ECO:0000256" key="1">
    <source>
        <dbReference type="ARBA" id="ARBA00022630"/>
    </source>
</evidence>
<gene>
    <name evidence="6" type="ORF">LCGC14_3041600</name>
</gene>
<dbReference type="InterPro" id="IPR036188">
    <property type="entry name" value="FAD/NAD-bd_sf"/>
</dbReference>
<dbReference type="Gene3D" id="3.50.50.60">
    <property type="entry name" value="FAD/NAD(P)-binding domain"/>
    <property type="match status" value="2"/>
</dbReference>
<dbReference type="InterPro" id="IPR004099">
    <property type="entry name" value="Pyr_nucl-diS_OxRdtase_dimer"/>
</dbReference>
<feature type="non-terminal residue" evidence="6">
    <location>
        <position position="357"/>
    </location>
</feature>
<reference evidence="6" key="1">
    <citation type="journal article" date="2015" name="Nature">
        <title>Complex archaea that bridge the gap between prokaryotes and eukaryotes.</title>
        <authorList>
            <person name="Spang A."/>
            <person name="Saw J.H."/>
            <person name="Jorgensen S.L."/>
            <person name="Zaremba-Niedzwiedzka K."/>
            <person name="Martijn J."/>
            <person name="Lind A.E."/>
            <person name="van Eijk R."/>
            <person name="Schleper C."/>
            <person name="Guy L."/>
            <person name="Ettema T.J."/>
        </authorList>
    </citation>
    <scope>NUCLEOTIDE SEQUENCE</scope>
</reference>
<proteinExistence type="predicted"/>
<keyword evidence="3" id="KW-0520">NAD</keyword>
<sequence>PSKALIHQAEVFRSIDDLRKMGVEVDTSKFDYGVVYKKSRKAADMLSKGVNFLLKKNNVDLIEGTAVLKSPHEVSMDDGRTVSGENILIAAGSSPRVIPGFEFDGDRVLSSDDALMLQELPEKLLILGAGAIGVEFAHIMNAFGVEVHLVELMDHIIPLEDAELAAVLDRSFKKRGIKIYTSTKALWAKLSGAGAVAQLEAADGKKMEIEADKVLVVIGRAPNTQGLGLENVGIETEKGFIPVGDYYQTKIGSIYAVGDVVASPLLAHVASKEGEITIEHLAGKNPVPRIVKEEIPSAIYCEPQIASFGYSETRASEEGIPFKKAVFPYRGAGKAVAVEKSEGMVKVLYDPETSEII</sequence>
<accession>A0A0F8WPY0</accession>
<dbReference type="InterPro" id="IPR050151">
    <property type="entry name" value="Class-I_Pyr_Nuc-Dis_Oxidored"/>
</dbReference>
<evidence type="ECO:0000313" key="6">
    <source>
        <dbReference type="EMBL" id="KKK58718.1"/>
    </source>
</evidence>
<dbReference type="PRINTS" id="PR00368">
    <property type="entry name" value="FADPNR"/>
</dbReference>
<dbReference type="Pfam" id="PF02852">
    <property type="entry name" value="Pyr_redox_dim"/>
    <property type="match status" value="1"/>
</dbReference>
<dbReference type="SUPFAM" id="SSF55424">
    <property type="entry name" value="FAD/NAD-linked reductases, dimerisation (C-terminal) domain"/>
    <property type="match status" value="1"/>
</dbReference>
<dbReference type="PANTHER" id="PTHR22912">
    <property type="entry name" value="DISULFIDE OXIDOREDUCTASE"/>
    <property type="match status" value="1"/>
</dbReference>
<dbReference type="AlphaFoldDB" id="A0A0F8WPY0"/>
<dbReference type="SUPFAM" id="SSF51905">
    <property type="entry name" value="FAD/NAD(P)-binding domain"/>
    <property type="match status" value="2"/>
</dbReference>
<dbReference type="Pfam" id="PF07992">
    <property type="entry name" value="Pyr_redox_2"/>
    <property type="match status" value="1"/>
</dbReference>
<dbReference type="GO" id="GO:0050660">
    <property type="term" value="F:flavin adenine dinucleotide binding"/>
    <property type="evidence" value="ECO:0007669"/>
    <property type="project" value="TreeGrafter"/>
</dbReference>
<organism evidence="6">
    <name type="scientific">marine sediment metagenome</name>
    <dbReference type="NCBI Taxonomy" id="412755"/>
    <lineage>
        <taxon>unclassified sequences</taxon>
        <taxon>metagenomes</taxon>
        <taxon>ecological metagenomes</taxon>
    </lineage>
</organism>
<evidence type="ECO:0000259" key="5">
    <source>
        <dbReference type="Pfam" id="PF07992"/>
    </source>
</evidence>
<dbReference type="GO" id="GO:0004148">
    <property type="term" value="F:dihydrolipoyl dehydrogenase (NADH) activity"/>
    <property type="evidence" value="ECO:0007669"/>
    <property type="project" value="TreeGrafter"/>
</dbReference>
<dbReference type="Gene3D" id="3.30.390.30">
    <property type="match status" value="1"/>
</dbReference>
<dbReference type="InterPro" id="IPR023753">
    <property type="entry name" value="FAD/NAD-binding_dom"/>
</dbReference>
<dbReference type="GO" id="GO:0006103">
    <property type="term" value="P:2-oxoglutarate metabolic process"/>
    <property type="evidence" value="ECO:0007669"/>
    <property type="project" value="TreeGrafter"/>
</dbReference>
<keyword evidence="1" id="KW-0285">Flavoprotein</keyword>
<comment type="caution">
    <text evidence="6">The sequence shown here is derived from an EMBL/GenBank/DDBJ whole genome shotgun (WGS) entry which is preliminary data.</text>
</comment>
<evidence type="ECO:0000256" key="2">
    <source>
        <dbReference type="ARBA" id="ARBA00022827"/>
    </source>
</evidence>
<keyword evidence="2" id="KW-0274">FAD</keyword>
<evidence type="ECO:0008006" key="7">
    <source>
        <dbReference type="Google" id="ProtNLM"/>
    </source>
</evidence>
<evidence type="ECO:0000259" key="4">
    <source>
        <dbReference type="Pfam" id="PF02852"/>
    </source>
</evidence>
<protein>
    <recommendedName>
        <fullName evidence="7">FAD/NAD(P)-binding domain-containing protein</fullName>
    </recommendedName>
</protein>
<evidence type="ECO:0000256" key="3">
    <source>
        <dbReference type="ARBA" id="ARBA00023027"/>
    </source>
</evidence>
<feature type="non-terminal residue" evidence="6">
    <location>
        <position position="1"/>
    </location>
</feature>
<dbReference type="PANTHER" id="PTHR22912:SF217">
    <property type="entry name" value="DIHYDROLIPOYL DEHYDROGENASE"/>
    <property type="match status" value="1"/>
</dbReference>
<dbReference type="InterPro" id="IPR016156">
    <property type="entry name" value="FAD/NAD-linked_Rdtase_dimer_sf"/>
</dbReference>